<name>A0ACB9NYJ4_9MYRT</name>
<dbReference type="EMBL" id="CM042886">
    <property type="protein sequence ID" value="KAI4341740.1"/>
    <property type="molecule type" value="Genomic_DNA"/>
</dbReference>
<keyword evidence="2" id="KW-1185">Reference proteome</keyword>
<dbReference type="Proteomes" id="UP001057402">
    <property type="component" value="Chromosome 7"/>
</dbReference>
<evidence type="ECO:0000313" key="1">
    <source>
        <dbReference type="EMBL" id="KAI4341740.1"/>
    </source>
</evidence>
<gene>
    <name evidence="1" type="ORF">MLD38_026426</name>
</gene>
<organism evidence="1 2">
    <name type="scientific">Melastoma candidum</name>
    <dbReference type="NCBI Taxonomy" id="119954"/>
    <lineage>
        <taxon>Eukaryota</taxon>
        <taxon>Viridiplantae</taxon>
        <taxon>Streptophyta</taxon>
        <taxon>Embryophyta</taxon>
        <taxon>Tracheophyta</taxon>
        <taxon>Spermatophyta</taxon>
        <taxon>Magnoliopsida</taxon>
        <taxon>eudicotyledons</taxon>
        <taxon>Gunneridae</taxon>
        <taxon>Pentapetalae</taxon>
        <taxon>rosids</taxon>
        <taxon>malvids</taxon>
        <taxon>Myrtales</taxon>
        <taxon>Melastomataceae</taxon>
        <taxon>Melastomatoideae</taxon>
        <taxon>Melastomateae</taxon>
        <taxon>Melastoma</taxon>
    </lineage>
</organism>
<reference evidence="2" key="1">
    <citation type="journal article" date="2023" name="Front. Plant Sci.">
        <title>Chromosomal-level genome assembly of Melastoma candidum provides insights into trichome evolution.</title>
        <authorList>
            <person name="Zhong Y."/>
            <person name="Wu W."/>
            <person name="Sun C."/>
            <person name="Zou P."/>
            <person name="Liu Y."/>
            <person name="Dai S."/>
            <person name="Zhou R."/>
        </authorList>
    </citation>
    <scope>NUCLEOTIDE SEQUENCE [LARGE SCALE GENOMIC DNA]</scope>
</reference>
<accession>A0ACB9NYJ4</accession>
<sequence length="279" mass="30786">MFNLRFPFSFSQSPNNPQPNFPRRPTAVIVFSAAAAAAAVAGAASIIVSRQSSRSRDCFGNPFPLWGSLSLSGNAVPVVTESRTGVEFPSVVGESRKLMGVGVRRKSVLGLKNIDVYAFGIYADDSDVKKMLKEKYGKSPASEFKEDKVLIEDLVESDVSLTVRLQIVYGKLSIKSVRSAFEESVGSRLQKFSSEDNKELLHRFTSQFKDEYKIPRGSVIDLSRDQGNVLRTTINGEEVGSIESTVLCRSILDLYVGDDPFDKNAREDVRRNMAALLED</sequence>
<proteinExistence type="predicted"/>
<evidence type="ECO:0000313" key="2">
    <source>
        <dbReference type="Proteomes" id="UP001057402"/>
    </source>
</evidence>
<comment type="caution">
    <text evidence="1">The sequence shown here is derived from an EMBL/GenBank/DDBJ whole genome shotgun (WGS) entry which is preliminary data.</text>
</comment>
<protein>
    <submittedName>
        <fullName evidence="1">Uncharacterized protein</fullName>
    </submittedName>
</protein>